<dbReference type="EMBL" id="WAJR01000005">
    <property type="protein sequence ID" value="KAB1641591.1"/>
    <property type="molecule type" value="Genomic_DNA"/>
</dbReference>
<dbReference type="AlphaFoldDB" id="A0A6N6NN47"/>
<keyword evidence="2" id="KW-1185">Reference proteome</keyword>
<proteinExistence type="predicted"/>
<evidence type="ECO:0000313" key="2">
    <source>
        <dbReference type="Proteomes" id="UP000468668"/>
    </source>
</evidence>
<dbReference type="RefSeq" id="WP_158049080.1">
    <property type="nucleotide sequence ID" value="NZ_WAJR01000005.1"/>
</dbReference>
<dbReference type="Pfam" id="PF21845">
    <property type="entry name" value="DUF6904"/>
    <property type="match status" value="1"/>
</dbReference>
<reference evidence="1 2" key="1">
    <citation type="submission" date="2019-09" db="EMBL/GenBank/DDBJ databases">
        <title>Whole genome shotgun sequencing (WGS) of Ellagibacter isourolithinifaciens DSM 104140(T) and Adlercreutzia muris DSM 29508(T).</title>
        <authorList>
            <person name="Stoll D.A."/>
            <person name="Danylec N."/>
            <person name="Huch M."/>
        </authorList>
    </citation>
    <scope>NUCLEOTIDE SEQUENCE [LARGE SCALE GENOMIC DNA]</scope>
    <source>
        <strain evidence="1 2">DSM 104140</strain>
    </source>
</reference>
<dbReference type="InterPro" id="IPR054199">
    <property type="entry name" value="DUF6904"/>
</dbReference>
<dbReference type="GeneID" id="98657484"/>
<evidence type="ECO:0000313" key="1">
    <source>
        <dbReference type="EMBL" id="KAB1641591.1"/>
    </source>
</evidence>
<protein>
    <submittedName>
        <fullName evidence="1">Uncharacterized protein</fullName>
    </submittedName>
</protein>
<sequence>MSGDFDDIDKLYDTVREVAAPIAGDDGYSDPLHFAAVNVLELCYDLRHCYMGDREVMLHENGIVPGMRLEGNAISTKNVRYGVNILWTEALFDCAMPRILCERRQRELTKGRRKSDGVSAQARYDVSANHVVLYQSLVYDTLAQAVSPNLHSRIMRLVIEVDSIFRSYFTQHFKQFDTEFARSDEGKRRKLLGPTMKRILEGREDYDEFCYDIRAFAAEHDCPIEHVSIHNGDWPDEIDW</sequence>
<organism evidence="1 2">
    <name type="scientific">Ellagibacter isourolithinifaciens</name>
    <dbReference type="NCBI Taxonomy" id="2137581"/>
    <lineage>
        <taxon>Bacteria</taxon>
        <taxon>Bacillati</taxon>
        <taxon>Actinomycetota</taxon>
        <taxon>Coriobacteriia</taxon>
        <taxon>Eggerthellales</taxon>
        <taxon>Eggerthellaceae</taxon>
        <taxon>Ellagibacter</taxon>
    </lineage>
</organism>
<dbReference type="OrthoDB" id="8351634at2"/>
<gene>
    <name evidence="1" type="ORF">F8C90_03580</name>
</gene>
<dbReference type="Proteomes" id="UP000468668">
    <property type="component" value="Unassembled WGS sequence"/>
</dbReference>
<accession>A0A6N6NN47</accession>
<comment type="caution">
    <text evidence="1">The sequence shown here is derived from an EMBL/GenBank/DDBJ whole genome shotgun (WGS) entry which is preliminary data.</text>
</comment>
<name>A0A6N6NN47_9ACTN</name>